<keyword evidence="2" id="KW-1185">Reference proteome</keyword>
<accession>F4WGM8</accession>
<evidence type="ECO:0000313" key="1">
    <source>
        <dbReference type="EMBL" id="EGI66652.1"/>
    </source>
</evidence>
<dbReference type="AlphaFoldDB" id="F4WGM8"/>
<dbReference type="EMBL" id="GL888139">
    <property type="protein sequence ID" value="EGI66652.1"/>
    <property type="molecule type" value="Genomic_DNA"/>
</dbReference>
<gene>
    <name evidence="1" type="ORF">G5I_04812</name>
</gene>
<organism evidence="2">
    <name type="scientific">Acromyrmex echinatior</name>
    <name type="common">Panamanian leafcutter ant</name>
    <name type="synonym">Acromyrmex octospinosus echinatior</name>
    <dbReference type="NCBI Taxonomy" id="103372"/>
    <lineage>
        <taxon>Eukaryota</taxon>
        <taxon>Metazoa</taxon>
        <taxon>Ecdysozoa</taxon>
        <taxon>Arthropoda</taxon>
        <taxon>Hexapoda</taxon>
        <taxon>Insecta</taxon>
        <taxon>Pterygota</taxon>
        <taxon>Neoptera</taxon>
        <taxon>Endopterygota</taxon>
        <taxon>Hymenoptera</taxon>
        <taxon>Apocrita</taxon>
        <taxon>Aculeata</taxon>
        <taxon>Formicoidea</taxon>
        <taxon>Formicidae</taxon>
        <taxon>Myrmicinae</taxon>
        <taxon>Acromyrmex</taxon>
    </lineage>
</organism>
<protein>
    <submittedName>
        <fullName evidence="1">Uncharacterized protein</fullName>
    </submittedName>
</protein>
<name>F4WGM8_ACREC</name>
<sequence>MGRTLRLYLCKFVWIYSNKSPGHGFCTLDAEMLVARQKETRAQSASALATCEGIDRRHMKAAQQMAVSCRRASCALERSARALIQTVRCALGGGDEGTHPF</sequence>
<reference evidence="1" key="1">
    <citation type="submission" date="2011-02" db="EMBL/GenBank/DDBJ databases">
        <title>The genome of the leaf-cutting ant Acromyrmex echinatior suggests key adaptations to social evolution and fungus farming.</title>
        <authorList>
            <person name="Nygaard S."/>
            <person name="Zhang G."/>
        </authorList>
    </citation>
    <scope>NUCLEOTIDE SEQUENCE</scope>
</reference>
<dbReference type="InParanoid" id="F4WGM8"/>
<evidence type="ECO:0000313" key="2">
    <source>
        <dbReference type="Proteomes" id="UP000007755"/>
    </source>
</evidence>
<proteinExistence type="predicted"/>
<dbReference type="Proteomes" id="UP000007755">
    <property type="component" value="Unassembled WGS sequence"/>
</dbReference>